<dbReference type="Proteomes" id="UP000593564">
    <property type="component" value="Unassembled WGS sequence"/>
</dbReference>
<dbReference type="GO" id="GO:0004089">
    <property type="term" value="F:carbonate dehydratase activity"/>
    <property type="evidence" value="ECO:0007669"/>
    <property type="project" value="UniProtKB-UniRule"/>
</dbReference>
<gene>
    <name evidence="8" type="ORF">HYC85_024111</name>
</gene>
<dbReference type="InterPro" id="IPR041891">
    <property type="entry name" value="Alpha_CA_prokaryot-like"/>
</dbReference>
<dbReference type="PANTHER" id="PTHR18952:SF208">
    <property type="entry name" value="CARBONIC ANHYDRASE XA-RELATED"/>
    <property type="match status" value="1"/>
</dbReference>
<accession>A0A7J7G8H7</accession>
<dbReference type="InterPro" id="IPR036398">
    <property type="entry name" value="CA_dom_sf"/>
</dbReference>
<dbReference type="SUPFAM" id="SSF51069">
    <property type="entry name" value="Carbonic anhydrase"/>
    <property type="match status" value="1"/>
</dbReference>
<dbReference type="InterPro" id="IPR023561">
    <property type="entry name" value="Carbonic_anhydrase_a-class"/>
</dbReference>
<evidence type="ECO:0000259" key="7">
    <source>
        <dbReference type="PROSITE" id="PS51144"/>
    </source>
</evidence>
<comment type="similarity">
    <text evidence="6">Belongs to the alpha-carbonic anhydrase family.</text>
</comment>
<reference evidence="8 9" key="2">
    <citation type="submission" date="2020-07" db="EMBL/GenBank/DDBJ databases">
        <title>Genome assembly of wild tea tree DASZ reveals pedigree and selection history of tea varieties.</title>
        <authorList>
            <person name="Zhang W."/>
        </authorList>
    </citation>
    <scope>NUCLEOTIDE SEQUENCE [LARGE SCALE GENOMIC DNA]</scope>
    <source>
        <strain evidence="9">cv. G240</strain>
        <tissue evidence="8">Leaf</tissue>
    </source>
</reference>
<dbReference type="PROSITE" id="PS51144">
    <property type="entry name" value="ALPHA_CA_2"/>
    <property type="match status" value="1"/>
</dbReference>
<feature type="domain" description="Alpha-carbonic anhydrase" evidence="7">
    <location>
        <begin position="56"/>
        <end position="290"/>
    </location>
</feature>
<keyword evidence="3 6" id="KW-0479">Metal-binding</keyword>
<dbReference type="GO" id="GO:0008270">
    <property type="term" value="F:zinc ion binding"/>
    <property type="evidence" value="ECO:0007669"/>
    <property type="project" value="UniProtKB-UniRule"/>
</dbReference>
<sequence>MPLYKWLSPFTTTSTLLKVGNMNKLTVQFLLCSFFISFVLLSISCPATCEEVENEREFNYDENSDKGPDHWGEIHPEWSLCKNGTMQSPIDMLNERVKVVSYMGKLKRDYNPSNATLINRGHDMKLEWDDGAGHIEINGTEYELKQCHWHSPSEHTINGRRFDLELHLVHESKSGRSAVTGIMYKLGRPDSFLSEMNQHFAAIAKTGEEEREVGMVNPKHIKMGSRKYYRYIGSLTVPPCTQDVVWTIVRKVRTVSREQVRLIRDAVHDVSSYFIEFFSSSFSICIKFNH</sequence>
<dbReference type="PANTHER" id="PTHR18952">
    <property type="entry name" value="CARBONIC ANHYDRASE"/>
    <property type="match status" value="1"/>
</dbReference>
<dbReference type="InterPro" id="IPR018338">
    <property type="entry name" value="Carbonic_anhydrase_a-class_CS"/>
</dbReference>
<dbReference type="GO" id="GO:0006730">
    <property type="term" value="P:one-carbon metabolic process"/>
    <property type="evidence" value="ECO:0007669"/>
    <property type="project" value="TreeGrafter"/>
</dbReference>
<evidence type="ECO:0000256" key="1">
    <source>
        <dbReference type="ARBA" id="ARBA00001947"/>
    </source>
</evidence>
<comment type="cofactor">
    <cofactor evidence="1 6">
        <name>Zn(2+)</name>
        <dbReference type="ChEBI" id="CHEBI:29105"/>
    </cofactor>
</comment>
<evidence type="ECO:0000256" key="4">
    <source>
        <dbReference type="ARBA" id="ARBA00022833"/>
    </source>
</evidence>
<proteinExistence type="inferred from homology"/>
<protein>
    <recommendedName>
        <fullName evidence="2 6">Carbonic anhydrase</fullName>
        <ecNumber evidence="2 6">4.2.1.1</ecNumber>
    </recommendedName>
</protein>
<name>A0A7J7G8H7_CAMSI</name>
<evidence type="ECO:0000256" key="5">
    <source>
        <dbReference type="ARBA" id="ARBA00023239"/>
    </source>
</evidence>
<dbReference type="InterPro" id="IPR001148">
    <property type="entry name" value="CA_dom"/>
</dbReference>
<dbReference type="SMART" id="SM01057">
    <property type="entry name" value="Carb_anhydrase"/>
    <property type="match status" value="1"/>
</dbReference>
<evidence type="ECO:0000256" key="3">
    <source>
        <dbReference type="ARBA" id="ARBA00022723"/>
    </source>
</evidence>
<dbReference type="EC" id="4.2.1.1" evidence="2 6"/>
<comment type="function">
    <text evidence="6">Reversible hydration of carbon dioxide.</text>
</comment>
<dbReference type="CDD" id="cd03124">
    <property type="entry name" value="alpha_CA_prokaryotic_like"/>
    <property type="match status" value="1"/>
</dbReference>
<evidence type="ECO:0000313" key="8">
    <source>
        <dbReference type="EMBL" id="KAF5936605.1"/>
    </source>
</evidence>
<reference evidence="9" key="1">
    <citation type="journal article" date="2020" name="Nat. Commun.">
        <title>Genome assembly of wild tea tree DASZ reveals pedigree and selection history of tea varieties.</title>
        <authorList>
            <person name="Zhang W."/>
            <person name="Zhang Y."/>
            <person name="Qiu H."/>
            <person name="Guo Y."/>
            <person name="Wan H."/>
            <person name="Zhang X."/>
            <person name="Scossa F."/>
            <person name="Alseekh S."/>
            <person name="Zhang Q."/>
            <person name="Wang P."/>
            <person name="Xu L."/>
            <person name="Schmidt M.H."/>
            <person name="Jia X."/>
            <person name="Li D."/>
            <person name="Zhu A."/>
            <person name="Guo F."/>
            <person name="Chen W."/>
            <person name="Ni D."/>
            <person name="Usadel B."/>
            <person name="Fernie A.R."/>
            <person name="Wen W."/>
        </authorList>
    </citation>
    <scope>NUCLEOTIDE SEQUENCE [LARGE SCALE GENOMIC DNA]</scope>
    <source>
        <strain evidence="9">cv. G240</strain>
    </source>
</reference>
<dbReference type="Gene3D" id="3.10.200.10">
    <property type="entry name" value="Alpha carbonic anhydrase"/>
    <property type="match status" value="1"/>
</dbReference>
<dbReference type="PROSITE" id="PS00162">
    <property type="entry name" value="ALPHA_CA_1"/>
    <property type="match status" value="1"/>
</dbReference>
<organism evidence="8 9">
    <name type="scientific">Camellia sinensis</name>
    <name type="common">Tea plant</name>
    <name type="synonym">Thea sinensis</name>
    <dbReference type="NCBI Taxonomy" id="4442"/>
    <lineage>
        <taxon>Eukaryota</taxon>
        <taxon>Viridiplantae</taxon>
        <taxon>Streptophyta</taxon>
        <taxon>Embryophyta</taxon>
        <taxon>Tracheophyta</taxon>
        <taxon>Spermatophyta</taxon>
        <taxon>Magnoliopsida</taxon>
        <taxon>eudicotyledons</taxon>
        <taxon>Gunneridae</taxon>
        <taxon>Pentapetalae</taxon>
        <taxon>asterids</taxon>
        <taxon>Ericales</taxon>
        <taxon>Theaceae</taxon>
        <taxon>Camellia</taxon>
    </lineage>
</organism>
<comment type="caution">
    <text evidence="8">The sequence shown here is derived from an EMBL/GenBank/DDBJ whole genome shotgun (WGS) entry which is preliminary data.</text>
</comment>
<keyword evidence="9" id="KW-1185">Reference proteome</keyword>
<dbReference type="Pfam" id="PF00194">
    <property type="entry name" value="Carb_anhydrase"/>
    <property type="match status" value="1"/>
</dbReference>
<keyword evidence="5 6" id="KW-0456">Lyase</keyword>
<evidence type="ECO:0000256" key="2">
    <source>
        <dbReference type="ARBA" id="ARBA00012925"/>
    </source>
</evidence>
<dbReference type="AlphaFoldDB" id="A0A7J7G8H7"/>
<comment type="catalytic activity">
    <reaction evidence="6">
        <text>hydrogencarbonate + H(+) = CO2 + H2O</text>
        <dbReference type="Rhea" id="RHEA:10748"/>
        <dbReference type="ChEBI" id="CHEBI:15377"/>
        <dbReference type="ChEBI" id="CHEBI:15378"/>
        <dbReference type="ChEBI" id="CHEBI:16526"/>
        <dbReference type="ChEBI" id="CHEBI:17544"/>
        <dbReference type="EC" id="4.2.1.1"/>
    </reaction>
</comment>
<evidence type="ECO:0000313" key="9">
    <source>
        <dbReference type="Proteomes" id="UP000593564"/>
    </source>
</evidence>
<dbReference type="EMBL" id="JACBKZ010000012">
    <property type="protein sequence ID" value="KAF5936605.1"/>
    <property type="molecule type" value="Genomic_DNA"/>
</dbReference>
<keyword evidence="4 6" id="KW-0862">Zinc</keyword>
<evidence type="ECO:0000256" key="6">
    <source>
        <dbReference type="RuleBase" id="RU367011"/>
    </source>
</evidence>